<feature type="signal peptide" evidence="1">
    <location>
        <begin position="1"/>
        <end position="19"/>
    </location>
</feature>
<proteinExistence type="predicted"/>
<evidence type="ECO:0008006" key="4">
    <source>
        <dbReference type="Google" id="ProtNLM"/>
    </source>
</evidence>
<dbReference type="InterPro" id="IPR038765">
    <property type="entry name" value="Papain-like_cys_pep_sf"/>
</dbReference>
<evidence type="ECO:0000313" key="2">
    <source>
        <dbReference type="EMBL" id="USQ13172.1"/>
    </source>
</evidence>
<protein>
    <recommendedName>
        <fullName evidence="4">Cysteine protease</fullName>
    </recommendedName>
</protein>
<dbReference type="RefSeq" id="WP_252579467.1">
    <property type="nucleotide sequence ID" value="NZ_CP071527.1"/>
</dbReference>
<name>A0ABY4Y6S0_9GAMM</name>
<accession>A0ABY4Y6S0</accession>
<feature type="chain" id="PRO_5046918868" description="Cysteine protease" evidence="1">
    <location>
        <begin position="20"/>
        <end position="316"/>
    </location>
</feature>
<evidence type="ECO:0000256" key="1">
    <source>
        <dbReference type="SAM" id="SignalP"/>
    </source>
</evidence>
<evidence type="ECO:0000313" key="3">
    <source>
        <dbReference type="Proteomes" id="UP001057474"/>
    </source>
</evidence>
<reference evidence="2" key="1">
    <citation type="submission" date="2021-03" db="EMBL/GenBank/DDBJ databases">
        <title>Legionella lytica PCM 2298.</title>
        <authorList>
            <person name="Koper P."/>
        </authorList>
    </citation>
    <scope>NUCLEOTIDE SEQUENCE</scope>
    <source>
        <strain evidence="2">PCM 2298</strain>
    </source>
</reference>
<keyword evidence="3" id="KW-1185">Reference proteome</keyword>
<dbReference type="SUPFAM" id="SSF54001">
    <property type="entry name" value="Cysteine proteinases"/>
    <property type="match status" value="1"/>
</dbReference>
<dbReference type="Proteomes" id="UP001057474">
    <property type="component" value="Chromosome"/>
</dbReference>
<gene>
    <name evidence="2" type="ORF">J2N86_10795</name>
</gene>
<dbReference type="Gene3D" id="3.90.70.10">
    <property type="entry name" value="Cysteine proteinases"/>
    <property type="match status" value="1"/>
</dbReference>
<dbReference type="EMBL" id="CP071527">
    <property type="protein sequence ID" value="USQ13172.1"/>
    <property type="molecule type" value="Genomic_DNA"/>
</dbReference>
<keyword evidence="1" id="KW-0732">Signal</keyword>
<sequence>MRFNKALFLSIVFSCNAFAAAPVGQKSLKYPATQKTHTLVHARLKSLQHSNLSSANDGLAAAKQLGMNNVPVLNQGDTYFDSAYASTATIDALLSRGDFISQLCLIQLGNYMDPSNKGFGFTLHHSLSRLENYGYIMKVHQKVAGCEDPNTPFINYESYNRLSRNTVAESIMWFPILNVHKSVSERVNTEKTLIEIKKAINQEQRVTMGFLAFYKDGNTLGTMGSYHEKNDTWILNASMKRDLYNFPSLYYHSVVITGYDNDAISVDDTGEKHKGLLKLRGSWGSKAGDQGDFYMSYDYFRVLVIEAQQIVRAYFD</sequence>
<organism evidence="2 3">
    <name type="scientific">Legionella lytica</name>
    <dbReference type="NCBI Taxonomy" id="96232"/>
    <lineage>
        <taxon>Bacteria</taxon>
        <taxon>Pseudomonadati</taxon>
        <taxon>Pseudomonadota</taxon>
        <taxon>Gammaproteobacteria</taxon>
        <taxon>Legionellales</taxon>
        <taxon>Legionellaceae</taxon>
        <taxon>Legionella</taxon>
    </lineage>
</organism>